<evidence type="ECO:0000256" key="4">
    <source>
        <dbReference type="ARBA" id="ARBA00019465"/>
    </source>
</evidence>
<dbReference type="PANTHER" id="PTHR43765:SF2">
    <property type="entry name" value="2-DEHYDROPANTOATE 2-REDUCTASE"/>
    <property type="match status" value="1"/>
</dbReference>
<comment type="pathway">
    <text evidence="1 10">Cofactor biosynthesis; (R)-pantothenate biosynthesis; (R)-pantoate from 3-methyl-2-oxobutanoate: step 2/2.</text>
</comment>
<comment type="catalytic activity">
    <reaction evidence="9 10">
        <text>(R)-pantoate + NADP(+) = 2-dehydropantoate + NADPH + H(+)</text>
        <dbReference type="Rhea" id="RHEA:16233"/>
        <dbReference type="ChEBI" id="CHEBI:11561"/>
        <dbReference type="ChEBI" id="CHEBI:15378"/>
        <dbReference type="ChEBI" id="CHEBI:15980"/>
        <dbReference type="ChEBI" id="CHEBI:57783"/>
        <dbReference type="ChEBI" id="CHEBI:58349"/>
        <dbReference type="EC" id="1.1.1.169"/>
    </reaction>
</comment>
<dbReference type="Pfam" id="PF02558">
    <property type="entry name" value="ApbA"/>
    <property type="match status" value="1"/>
</dbReference>
<accession>A0ABV4UGD4</accession>
<keyword evidence="6 10" id="KW-0521">NADP</keyword>
<evidence type="ECO:0000259" key="11">
    <source>
        <dbReference type="Pfam" id="PF02558"/>
    </source>
</evidence>
<evidence type="ECO:0000256" key="3">
    <source>
        <dbReference type="ARBA" id="ARBA00013014"/>
    </source>
</evidence>
<evidence type="ECO:0000256" key="8">
    <source>
        <dbReference type="ARBA" id="ARBA00032024"/>
    </source>
</evidence>
<protein>
    <recommendedName>
        <fullName evidence="4 10">2-dehydropantoate 2-reductase</fullName>
        <ecNumber evidence="3 10">1.1.1.169</ecNumber>
    </recommendedName>
    <alternativeName>
        <fullName evidence="8 10">Ketopantoate reductase</fullName>
    </alternativeName>
</protein>
<keyword evidence="5 10" id="KW-0566">Pantothenate biosynthesis</keyword>
<dbReference type="EC" id="1.1.1.169" evidence="3 10"/>
<dbReference type="NCBIfam" id="TIGR00745">
    <property type="entry name" value="apbA_panE"/>
    <property type="match status" value="1"/>
</dbReference>
<name>A0ABV4UGD4_9RHOO</name>
<proteinExistence type="inferred from homology"/>
<evidence type="ECO:0000256" key="10">
    <source>
        <dbReference type="RuleBase" id="RU362068"/>
    </source>
</evidence>
<dbReference type="InterPro" id="IPR036291">
    <property type="entry name" value="NAD(P)-bd_dom_sf"/>
</dbReference>
<evidence type="ECO:0000313" key="14">
    <source>
        <dbReference type="Proteomes" id="UP001574673"/>
    </source>
</evidence>
<reference evidence="14" key="1">
    <citation type="submission" date="2024-06" db="EMBL/GenBank/DDBJ databases">
        <title>Radixoralia hellwigii gen. nov., sp nov., isolated from a root canal in the human oral cavity.</title>
        <authorList>
            <person name="Bartsch S."/>
            <person name="Wittmer A."/>
            <person name="Schulz A.-K."/>
            <person name="Neumann-Schaal M."/>
            <person name="Wolf J."/>
            <person name="Gronow S."/>
            <person name="Tennert C."/>
            <person name="Haecker G."/>
            <person name="Cieplik F."/>
            <person name="Al-Ahmad A."/>
        </authorList>
    </citation>
    <scope>NUCLEOTIDE SEQUENCE [LARGE SCALE GENOMIC DNA]</scope>
    <source>
        <strain evidence="14">Wk13</strain>
    </source>
</reference>
<dbReference type="EMBL" id="JBEUWX010000002">
    <property type="protein sequence ID" value="MFA9950692.1"/>
    <property type="molecule type" value="Genomic_DNA"/>
</dbReference>
<evidence type="ECO:0000256" key="1">
    <source>
        <dbReference type="ARBA" id="ARBA00004994"/>
    </source>
</evidence>
<evidence type="ECO:0000256" key="6">
    <source>
        <dbReference type="ARBA" id="ARBA00022857"/>
    </source>
</evidence>
<dbReference type="InterPro" id="IPR013752">
    <property type="entry name" value="KPA_reductase"/>
</dbReference>
<dbReference type="InterPro" id="IPR003710">
    <property type="entry name" value="ApbA"/>
</dbReference>
<comment type="caution">
    <text evidence="13">The sequence shown here is derived from an EMBL/GenBank/DDBJ whole genome shotgun (WGS) entry which is preliminary data.</text>
</comment>
<dbReference type="SUPFAM" id="SSF51735">
    <property type="entry name" value="NAD(P)-binding Rossmann-fold domains"/>
    <property type="match status" value="1"/>
</dbReference>
<dbReference type="PANTHER" id="PTHR43765">
    <property type="entry name" value="2-DEHYDROPANTOATE 2-REDUCTASE-RELATED"/>
    <property type="match status" value="1"/>
</dbReference>
<dbReference type="GO" id="GO:0008677">
    <property type="term" value="F:2-dehydropantoate 2-reductase activity"/>
    <property type="evidence" value="ECO:0007669"/>
    <property type="project" value="UniProtKB-EC"/>
</dbReference>
<dbReference type="Gene3D" id="3.40.50.720">
    <property type="entry name" value="NAD(P)-binding Rossmann-like Domain"/>
    <property type="match status" value="1"/>
</dbReference>
<keyword evidence="14" id="KW-1185">Reference proteome</keyword>
<evidence type="ECO:0000256" key="9">
    <source>
        <dbReference type="ARBA" id="ARBA00048793"/>
    </source>
</evidence>
<dbReference type="RefSeq" id="WP_418891732.1">
    <property type="nucleotide sequence ID" value="NZ_JBEUWX010000002.1"/>
</dbReference>
<dbReference type="SUPFAM" id="SSF48179">
    <property type="entry name" value="6-phosphogluconate dehydrogenase C-terminal domain-like"/>
    <property type="match status" value="1"/>
</dbReference>
<evidence type="ECO:0000256" key="7">
    <source>
        <dbReference type="ARBA" id="ARBA00023002"/>
    </source>
</evidence>
<feature type="domain" description="Ketopantoate reductase C-terminal" evidence="12">
    <location>
        <begin position="175"/>
        <end position="295"/>
    </location>
</feature>
<comment type="similarity">
    <text evidence="2 10">Belongs to the ketopantoate reductase family.</text>
</comment>
<evidence type="ECO:0000256" key="2">
    <source>
        <dbReference type="ARBA" id="ARBA00007870"/>
    </source>
</evidence>
<evidence type="ECO:0000259" key="12">
    <source>
        <dbReference type="Pfam" id="PF08546"/>
    </source>
</evidence>
<dbReference type="PROSITE" id="PS51257">
    <property type="entry name" value="PROKAR_LIPOPROTEIN"/>
    <property type="match status" value="1"/>
</dbReference>
<comment type="function">
    <text evidence="10">Catalyzes the NADPH-dependent reduction of ketopantoate into pantoic acid.</text>
</comment>
<dbReference type="Pfam" id="PF08546">
    <property type="entry name" value="ApbA_C"/>
    <property type="match status" value="1"/>
</dbReference>
<sequence>MNEPTRIAVMGAGAVGCYYGGLLARAGHDVVLIGRESHVDAIRRDGLWLETTTFSERIAVAASTQSEAAQAAHIVLFCVKSTDTPAVAAQLAPHLAPSAIVLSLQNGIDNAERLRQHLSQEVIATAVYVAAEMAGPGHMRHHGRGELVIGETRHRQMLLALFGEAGIPARISPKISEDLWAKLIVNCVYNALSGITRLPYGQLVQTPGAPETMSAILAECLQVAAADGISVPADIQHTVSSIAQTMPHQYSSTAQDLRRGRRTEIDCLNGYVVARAQVHDINVPVNRLLHMLVKLQENSAK</sequence>
<dbReference type="InterPro" id="IPR013328">
    <property type="entry name" value="6PGD_dom2"/>
</dbReference>
<keyword evidence="7 10" id="KW-0560">Oxidoreductase</keyword>
<dbReference type="Gene3D" id="1.10.1040.10">
    <property type="entry name" value="N-(1-d-carboxylethyl)-l-norvaline Dehydrogenase, domain 2"/>
    <property type="match status" value="1"/>
</dbReference>
<feature type="domain" description="Ketopantoate reductase N-terminal" evidence="11">
    <location>
        <begin position="7"/>
        <end position="152"/>
    </location>
</feature>
<dbReference type="InterPro" id="IPR050838">
    <property type="entry name" value="Ketopantoate_reductase"/>
</dbReference>
<evidence type="ECO:0000313" key="13">
    <source>
        <dbReference type="EMBL" id="MFA9950692.1"/>
    </source>
</evidence>
<dbReference type="Proteomes" id="UP001574673">
    <property type="component" value="Unassembled WGS sequence"/>
</dbReference>
<dbReference type="InterPro" id="IPR008927">
    <property type="entry name" value="6-PGluconate_DH-like_C_sf"/>
</dbReference>
<evidence type="ECO:0000256" key="5">
    <source>
        <dbReference type="ARBA" id="ARBA00022655"/>
    </source>
</evidence>
<organism evidence="13 14">
    <name type="scientific">Dentiradicibacter hellwigii</name>
    <dbReference type="NCBI Taxonomy" id="3149053"/>
    <lineage>
        <taxon>Bacteria</taxon>
        <taxon>Pseudomonadati</taxon>
        <taxon>Pseudomonadota</taxon>
        <taxon>Betaproteobacteria</taxon>
        <taxon>Rhodocyclales</taxon>
        <taxon>Rhodocyclaceae</taxon>
        <taxon>Dentiradicibacter</taxon>
    </lineage>
</organism>
<gene>
    <name evidence="13" type="ORF">ABCS64_10250</name>
</gene>
<dbReference type="InterPro" id="IPR013332">
    <property type="entry name" value="KPR_N"/>
</dbReference>